<evidence type="ECO:0000256" key="3">
    <source>
        <dbReference type="ARBA" id="ARBA00022741"/>
    </source>
</evidence>
<dbReference type="GO" id="GO:0008803">
    <property type="term" value="F:bis(5'-nucleosyl)-tetraphosphatase (symmetrical) activity"/>
    <property type="evidence" value="ECO:0007669"/>
    <property type="project" value="UniProtKB-EC"/>
</dbReference>
<evidence type="ECO:0000256" key="1">
    <source>
        <dbReference type="ARBA" id="ARBA00012506"/>
    </source>
</evidence>
<dbReference type="GO" id="GO:0046872">
    <property type="term" value="F:metal ion binding"/>
    <property type="evidence" value="ECO:0007669"/>
    <property type="project" value="UniProtKB-KW"/>
</dbReference>
<evidence type="ECO:0000256" key="2">
    <source>
        <dbReference type="ARBA" id="ARBA00022723"/>
    </source>
</evidence>
<dbReference type="PANTHER" id="PTHR35795">
    <property type="entry name" value="SLR1885 PROTEIN"/>
    <property type="match status" value="1"/>
</dbReference>
<dbReference type="SUPFAM" id="SSF109604">
    <property type="entry name" value="HD-domain/PDEase-like"/>
    <property type="match status" value="1"/>
</dbReference>
<dbReference type="KEGG" id="anr:Ana3638_17370"/>
<dbReference type="SMART" id="SM00471">
    <property type="entry name" value="HDc"/>
    <property type="match status" value="1"/>
</dbReference>
<dbReference type="InterPro" id="IPR051094">
    <property type="entry name" value="Diverse_Catalytic_Enzymes"/>
</dbReference>
<evidence type="ECO:0000313" key="9">
    <source>
        <dbReference type="Proteomes" id="UP000464314"/>
    </source>
</evidence>
<dbReference type="InterPro" id="IPR006674">
    <property type="entry name" value="HD_domain"/>
</dbReference>
<dbReference type="InterPro" id="IPR005249">
    <property type="entry name" value="YqeK"/>
</dbReference>
<dbReference type="AlphaFoldDB" id="A0A6P1TRG5"/>
<dbReference type="GO" id="GO:0000166">
    <property type="term" value="F:nucleotide binding"/>
    <property type="evidence" value="ECO:0007669"/>
    <property type="project" value="UniProtKB-KW"/>
</dbReference>
<reference evidence="8 9" key="1">
    <citation type="submission" date="2020-01" db="EMBL/GenBank/DDBJ databases">
        <title>Genome analysis of Anaerocolumna sp. CBA3638.</title>
        <authorList>
            <person name="Kim J."/>
            <person name="Roh S.W."/>
        </authorList>
    </citation>
    <scope>NUCLEOTIDE SEQUENCE [LARGE SCALE GENOMIC DNA]</scope>
    <source>
        <strain evidence="8 9">CBA3638</strain>
    </source>
</reference>
<comment type="catalytic activity">
    <reaction evidence="6">
        <text>P(1),P(4)-bis(5'-adenosyl) tetraphosphate + H2O = 2 ADP + 2 H(+)</text>
        <dbReference type="Rhea" id="RHEA:24252"/>
        <dbReference type="ChEBI" id="CHEBI:15377"/>
        <dbReference type="ChEBI" id="CHEBI:15378"/>
        <dbReference type="ChEBI" id="CHEBI:58141"/>
        <dbReference type="ChEBI" id="CHEBI:456216"/>
        <dbReference type="EC" id="3.6.1.41"/>
    </reaction>
</comment>
<keyword evidence="9" id="KW-1185">Reference proteome</keyword>
<dbReference type="Pfam" id="PF01966">
    <property type="entry name" value="HD"/>
    <property type="match status" value="1"/>
</dbReference>
<accession>A0A6P1TRG5</accession>
<dbReference type="RefSeq" id="WP_161839160.1">
    <property type="nucleotide sequence ID" value="NZ_CP048000.1"/>
</dbReference>
<keyword evidence="5" id="KW-0408">Iron</keyword>
<name>A0A6P1TRG5_9FIRM</name>
<dbReference type="Proteomes" id="UP000464314">
    <property type="component" value="Chromosome"/>
</dbReference>
<evidence type="ECO:0000259" key="7">
    <source>
        <dbReference type="SMART" id="SM00471"/>
    </source>
</evidence>
<sequence length="192" mass="22077">MEYDILALQKSLTAIMTEKRFYHSLGVQGMSFALAIKYGYDMDKANLAGLLHDCAKDMKDEELIAECRKYKLPITEVENRNGFLLHGKLGAFYAEHKYGVTDTEILSAIYYHTTGKPDMTLLEMIIFVADYIEPNRSSKRIPALNSIRQTAFYDLNKATVDILENTLSYLEKEGQEIDQLTVDAYEYYKIRI</sequence>
<evidence type="ECO:0000256" key="6">
    <source>
        <dbReference type="ARBA" id="ARBA00049417"/>
    </source>
</evidence>
<keyword evidence="3" id="KW-0547">Nucleotide-binding</keyword>
<dbReference type="Gene3D" id="1.10.3210.10">
    <property type="entry name" value="Hypothetical protein af1432"/>
    <property type="match status" value="1"/>
</dbReference>
<dbReference type="InterPro" id="IPR003607">
    <property type="entry name" value="HD/PDEase_dom"/>
</dbReference>
<proteinExistence type="predicted"/>
<dbReference type="CDD" id="cd00077">
    <property type="entry name" value="HDc"/>
    <property type="match status" value="1"/>
</dbReference>
<keyword evidence="2" id="KW-0479">Metal-binding</keyword>
<evidence type="ECO:0000313" key="8">
    <source>
        <dbReference type="EMBL" id="QHQ62336.1"/>
    </source>
</evidence>
<dbReference type="EC" id="3.6.1.41" evidence="1"/>
<evidence type="ECO:0000256" key="4">
    <source>
        <dbReference type="ARBA" id="ARBA00022801"/>
    </source>
</evidence>
<feature type="domain" description="HD/PDEase" evidence="7">
    <location>
        <begin position="16"/>
        <end position="144"/>
    </location>
</feature>
<gene>
    <name evidence="8" type="ORF">Ana3638_17370</name>
</gene>
<protein>
    <recommendedName>
        <fullName evidence="1">bis(5'-nucleosyl)-tetraphosphatase (symmetrical)</fullName>
        <ecNumber evidence="1">3.6.1.41</ecNumber>
    </recommendedName>
</protein>
<evidence type="ECO:0000256" key="5">
    <source>
        <dbReference type="ARBA" id="ARBA00023004"/>
    </source>
</evidence>
<keyword evidence="4" id="KW-0378">Hydrolase</keyword>
<dbReference type="NCBIfam" id="TIGR00488">
    <property type="entry name" value="bis(5'-nucleosyl)-tetraphosphatase (symmetrical) YqeK"/>
    <property type="match status" value="1"/>
</dbReference>
<dbReference type="PANTHER" id="PTHR35795:SF1">
    <property type="entry name" value="BIS(5'-NUCLEOSYL)-TETRAPHOSPHATASE, SYMMETRICAL"/>
    <property type="match status" value="1"/>
</dbReference>
<organism evidence="8 9">
    <name type="scientific">Anaerocolumna sedimenticola</name>
    <dbReference type="NCBI Taxonomy" id="2696063"/>
    <lineage>
        <taxon>Bacteria</taxon>
        <taxon>Bacillati</taxon>
        <taxon>Bacillota</taxon>
        <taxon>Clostridia</taxon>
        <taxon>Lachnospirales</taxon>
        <taxon>Lachnospiraceae</taxon>
        <taxon>Anaerocolumna</taxon>
    </lineage>
</organism>
<dbReference type="EMBL" id="CP048000">
    <property type="protein sequence ID" value="QHQ62336.1"/>
    <property type="molecule type" value="Genomic_DNA"/>
</dbReference>